<evidence type="ECO:0000256" key="4">
    <source>
        <dbReference type="ARBA" id="ARBA00009147"/>
    </source>
</evidence>
<comment type="subunit">
    <text evidence="10">May be a centrosome-associated protein. Interacts with MYOC; affects its secretion and its aggregation.</text>
</comment>
<dbReference type="AlphaFoldDB" id="A0A8C6BM60"/>
<dbReference type="GO" id="GO:0048471">
    <property type="term" value="C:perinuclear region of cytoplasm"/>
    <property type="evidence" value="ECO:0007669"/>
    <property type="project" value="UniProtKB-SubCell"/>
</dbReference>
<evidence type="ECO:0000313" key="13">
    <source>
        <dbReference type="Ensembl" id="ENSMMNP00015018629.1"/>
    </source>
</evidence>
<dbReference type="GO" id="GO:1903136">
    <property type="term" value="F:cuprous ion binding"/>
    <property type="evidence" value="ECO:0007669"/>
    <property type="project" value="TreeGrafter"/>
</dbReference>
<dbReference type="SUPFAM" id="SSF118375">
    <property type="entry name" value="Synuclein"/>
    <property type="match status" value="1"/>
</dbReference>
<dbReference type="GO" id="GO:0005813">
    <property type="term" value="C:centrosome"/>
    <property type="evidence" value="ECO:0007669"/>
    <property type="project" value="UniProtKB-SubCell"/>
</dbReference>
<comment type="function">
    <text evidence="11">Plays a role in neurofilament network integrity. May be involved in modulating axonal architecture during development and in the adult. In vitro, increases the susceptibility of neurofilament-H to calcium-dependent proteases. May also function in modulating the keratin network in skin. Activates the MAPK and Elk-1 signal transduction pathway.</text>
</comment>
<dbReference type="GO" id="GO:0048488">
    <property type="term" value="P:synaptic vesicle endocytosis"/>
    <property type="evidence" value="ECO:0007669"/>
    <property type="project" value="TreeGrafter"/>
</dbReference>
<evidence type="ECO:0000256" key="2">
    <source>
        <dbReference type="ARBA" id="ARBA00004300"/>
    </source>
</evidence>
<accession>A0A8C6BM60</accession>
<dbReference type="Pfam" id="PF01387">
    <property type="entry name" value="Synuclein"/>
    <property type="match status" value="1"/>
</dbReference>
<keyword evidence="14" id="KW-1185">Reference proteome</keyword>
<dbReference type="PRINTS" id="PR01211">
    <property type="entry name" value="SYNUCLEIN"/>
</dbReference>
<reference evidence="13" key="1">
    <citation type="submission" date="2025-08" db="UniProtKB">
        <authorList>
            <consortium name="Ensembl"/>
        </authorList>
    </citation>
    <scope>IDENTIFICATION</scope>
</reference>
<keyword evidence="9" id="KW-0206">Cytoskeleton</keyword>
<evidence type="ECO:0000256" key="9">
    <source>
        <dbReference type="ARBA" id="ARBA00023212"/>
    </source>
</evidence>
<dbReference type="PANTHER" id="PTHR13820:SF10">
    <property type="entry name" value="GAMMA-SYNUCLEIN"/>
    <property type="match status" value="1"/>
</dbReference>
<reference evidence="13" key="2">
    <citation type="submission" date="2025-09" db="UniProtKB">
        <authorList>
            <consortium name="Ensembl"/>
        </authorList>
    </citation>
    <scope>IDENTIFICATION</scope>
</reference>
<proteinExistence type="inferred from homology"/>
<comment type="similarity">
    <text evidence="4 12">Belongs to the synuclein family.</text>
</comment>
<evidence type="ECO:0000256" key="10">
    <source>
        <dbReference type="ARBA" id="ARBA00026036"/>
    </source>
</evidence>
<dbReference type="InterPro" id="IPR002462">
    <property type="entry name" value="Synuclein_gamma"/>
</dbReference>
<dbReference type="PRINTS" id="PR01214">
    <property type="entry name" value="GSYNUCLEIN"/>
</dbReference>
<evidence type="ECO:0000256" key="5">
    <source>
        <dbReference type="ARBA" id="ARBA00019266"/>
    </source>
</evidence>
<evidence type="ECO:0000256" key="3">
    <source>
        <dbReference type="ARBA" id="ARBA00004556"/>
    </source>
</evidence>
<dbReference type="Proteomes" id="UP000694561">
    <property type="component" value="Unplaced"/>
</dbReference>
<dbReference type="InterPro" id="IPR001058">
    <property type="entry name" value="Synuclein"/>
</dbReference>
<evidence type="ECO:0000256" key="7">
    <source>
        <dbReference type="ARBA" id="ARBA00022553"/>
    </source>
</evidence>
<dbReference type="Ensembl" id="ENSMMNT00015020463.1">
    <property type="protein sequence ID" value="ENSMMNP00015018629.1"/>
    <property type="gene ID" value="ENSMMNG00015013686.1"/>
</dbReference>
<dbReference type="Gene3D" id="1.10.287.700">
    <property type="entry name" value="Helix hairpin bin"/>
    <property type="match status" value="1"/>
</dbReference>
<evidence type="ECO:0000256" key="8">
    <source>
        <dbReference type="ARBA" id="ARBA00022737"/>
    </source>
</evidence>
<evidence type="ECO:0000256" key="12">
    <source>
        <dbReference type="RuleBase" id="RU361225"/>
    </source>
</evidence>
<dbReference type="GO" id="GO:0043025">
    <property type="term" value="C:neuronal cell body"/>
    <property type="evidence" value="ECO:0007669"/>
    <property type="project" value="TreeGrafter"/>
</dbReference>
<evidence type="ECO:0000256" key="6">
    <source>
        <dbReference type="ARBA" id="ARBA00022490"/>
    </source>
</evidence>
<dbReference type="GeneTree" id="ENSGT00950000183175"/>
<name>A0A8C6BM60_MONMO</name>
<protein>
    <recommendedName>
        <fullName evidence="5 12">Gamma-synuclein</fullName>
    </recommendedName>
</protein>
<keyword evidence="6" id="KW-0963">Cytoplasm</keyword>
<evidence type="ECO:0000313" key="14">
    <source>
        <dbReference type="Proteomes" id="UP000694561"/>
    </source>
</evidence>
<evidence type="ECO:0000256" key="11">
    <source>
        <dbReference type="ARBA" id="ARBA00045236"/>
    </source>
</evidence>
<dbReference type="GO" id="GO:0043679">
    <property type="term" value="C:axon terminus"/>
    <property type="evidence" value="ECO:0007669"/>
    <property type="project" value="TreeGrafter"/>
</dbReference>
<dbReference type="GO" id="GO:0007268">
    <property type="term" value="P:chemical synaptic transmission"/>
    <property type="evidence" value="ECO:0007669"/>
    <property type="project" value="TreeGrafter"/>
</dbReference>
<organism evidence="13 14">
    <name type="scientific">Monodon monoceros</name>
    <name type="common">Narwhal</name>
    <name type="synonym">Ceratodon monodon</name>
    <dbReference type="NCBI Taxonomy" id="40151"/>
    <lineage>
        <taxon>Eukaryota</taxon>
        <taxon>Metazoa</taxon>
        <taxon>Chordata</taxon>
        <taxon>Craniata</taxon>
        <taxon>Vertebrata</taxon>
        <taxon>Euteleostomi</taxon>
        <taxon>Mammalia</taxon>
        <taxon>Eutheria</taxon>
        <taxon>Laurasiatheria</taxon>
        <taxon>Artiodactyla</taxon>
        <taxon>Whippomorpha</taxon>
        <taxon>Cetacea</taxon>
        <taxon>Odontoceti</taxon>
        <taxon>Monodontidae</taxon>
        <taxon>Monodon</taxon>
    </lineage>
</organism>
<evidence type="ECO:0000256" key="1">
    <source>
        <dbReference type="ARBA" id="ARBA00004186"/>
    </source>
</evidence>
<dbReference type="GO" id="GO:0005819">
    <property type="term" value="C:spindle"/>
    <property type="evidence" value="ECO:0007669"/>
    <property type="project" value="UniProtKB-SubCell"/>
</dbReference>
<gene>
    <name evidence="13" type="primary">SNCG</name>
</gene>
<dbReference type="GO" id="GO:0050808">
    <property type="term" value="P:synapse organization"/>
    <property type="evidence" value="ECO:0007669"/>
    <property type="project" value="TreeGrafter"/>
</dbReference>
<sequence>MDVFKKGFSIAKEGVVGAVEKTKQGVTEAAEKTKEGVMYVGAKTKEGIVQSVTSVAEKTKEHANAVSEAVVSSANTVATKTVEEAENIAITSRVVHKEDLQQPAPLQEDEAAKVEEEVAEAVGPGLLVLQGGPWASCFPPGAPEPSREPLDLQAPEPECEVSSWMAPSGQRGTDDTCPHPTRVATEGWGPRAVCESLSLFQTKSGGD</sequence>
<dbReference type="FunFam" id="1.10.287.700:FF:000002">
    <property type="entry name" value="Gamma-synuclein"/>
    <property type="match status" value="1"/>
</dbReference>
<comment type="subcellular location">
    <subcellularLocation>
        <location evidence="2">Cytoplasm</location>
        <location evidence="2">Cytoskeleton</location>
        <location evidence="2">Microtubule organizing center</location>
        <location evidence="2">Centrosome</location>
    </subcellularLocation>
    <subcellularLocation>
        <location evidence="1">Cytoplasm</location>
        <location evidence="1">Cytoskeleton</location>
        <location evidence="1">Spindle</location>
    </subcellularLocation>
    <subcellularLocation>
        <location evidence="3">Cytoplasm</location>
        <location evidence="3">Perinuclear region</location>
    </subcellularLocation>
</comment>
<dbReference type="PANTHER" id="PTHR13820">
    <property type="entry name" value="SYNUCLEIN"/>
    <property type="match status" value="1"/>
</dbReference>
<keyword evidence="7" id="KW-0597">Phosphoprotein</keyword>
<keyword evidence="8" id="KW-0677">Repeat</keyword>